<dbReference type="Proteomes" id="UP001281130">
    <property type="component" value="Unassembled WGS sequence"/>
</dbReference>
<dbReference type="HOGENOM" id="CLU_030508_1_2_11"/>
<dbReference type="KEGG" id="rrd:RradSPS_0700"/>
<dbReference type="RefSeq" id="WP_051589314.1">
    <property type="nucleotide sequence ID" value="NZ_CP007514.1"/>
</dbReference>
<reference evidence="2 4" key="1">
    <citation type="submission" date="2014-03" db="EMBL/GenBank/DDBJ databases">
        <title>Complete genome sequence of the Radio-Resistant Rubrobacter radiotolerans RSPS-4.</title>
        <authorList>
            <person name="Egas C.C."/>
            <person name="Barroso C.C."/>
            <person name="Froufe H.J.C."/>
            <person name="Pacheco J.J."/>
            <person name="Albuquerque L.L."/>
            <person name="da Costa M.M.S."/>
        </authorList>
    </citation>
    <scope>NUCLEOTIDE SEQUENCE [LARGE SCALE GENOMIC DNA]</scope>
    <source>
        <strain evidence="2 4">RSPS-4</strain>
    </source>
</reference>
<dbReference type="Pfam" id="PF03372">
    <property type="entry name" value="Exo_endo_phos"/>
    <property type="match status" value="1"/>
</dbReference>
<keyword evidence="2" id="KW-0378">Hydrolase</keyword>
<dbReference type="InterPro" id="IPR005135">
    <property type="entry name" value="Endo/exonuclease/phosphatase"/>
</dbReference>
<dbReference type="eggNOG" id="COG3568">
    <property type="taxonomic scope" value="Bacteria"/>
</dbReference>
<dbReference type="PANTHER" id="PTHR12121">
    <property type="entry name" value="CARBON CATABOLITE REPRESSOR PROTEIN 4"/>
    <property type="match status" value="1"/>
</dbReference>
<dbReference type="Proteomes" id="UP000025229">
    <property type="component" value="Chromosome"/>
</dbReference>
<evidence type="ECO:0000259" key="1">
    <source>
        <dbReference type="Pfam" id="PF03372"/>
    </source>
</evidence>
<name>A0A023X0X9_RUBRA</name>
<keyword evidence="2" id="KW-0540">Nuclease</keyword>
<dbReference type="PANTHER" id="PTHR12121:SF36">
    <property type="entry name" value="ENDONUCLEASE_EXONUCLEASE_PHOSPHATASE DOMAIN-CONTAINING PROTEIN"/>
    <property type="match status" value="1"/>
</dbReference>
<evidence type="ECO:0000313" key="4">
    <source>
        <dbReference type="Proteomes" id="UP000025229"/>
    </source>
</evidence>
<accession>A0A023X0X9</accession>
<gene>
    <name evidence="2" type="ORF">RradSPS_0700</name>
    <name evidence="3" type="ORF">SIL72_05060</name>
</gene>
<dbReference type="SUPFAM" id="SSF56219">
    <property type="entry name" value="DNase I-like"/>
    <property type="match status" value="1"/>
</dbReference>
<dbReference type="InterPro" id="IPR036691">
    <property type="entry name" value="Endo/exonu/phosph_ase_sf"/>
</dbReference>
<dbReference type="OrthoDB" id="9793162at2"/>
<feature type="domain" description="Endonuclease/exonuclease/phosphatase" evidence="1">
    <location>
        <begin position="45"/>
        <end position="292"/>
    </location>
</feature>
<keyword evidence="4" id="KW-1185">Reference proteome</keyword>
<keyword evidence="2" id="KW-0255">Endonuclease</keyword>
<dbReference type="GO" id="GO:0000175">
    <property type="term" value="F:3'-5'-RNA exonuclease activity"/>
    <property type="evidence" value="ECO:0007669"/>
    <property type="project" value="TreeGrafter"/>
</dbReference>
<dbReference type="EMBL" id="CP007514">
    <property type="protein sequence ID" value="AHY45983.1"/>
    <property type="molecule type" value="Genomic_DNA"/>
</dbReference>
<dbReference type="STRING" id="42256.RradSPS_0700"/>
<dbReference type="InterPro" id="IPR050410">
    <property type="entry name" value="CCR4/nocturin_mRNA_transcr"/>
</dbReference>
<proteinExistence type="predicted"/>
<organism evidence="2 4">
    <name type="scientific">Rubrobacter radiotolerans</name>
    <name type="common">Arthrobacter radiotolerans</name>
    <dbReference type="NCBI Taxonomy" id="42256"/>
    <lineage>
        <taxon>Bacteria</taxon>
        <taxon>Bacillati</taxon>
        <taxon>Actinomycetota</taxon>
        <taxon>Rubrobacteria</taxon>
        <taxon>Rubrobacterales</taxon>
        <taxon>Rubrobacteraceae</taxon>
        <taxon>Rubrobacter</taxon>
    </lineage>
</organism>
<evidence type="ECO:0000313" key="3">
    <source>
        <dbReference type="EMBL" id="MDX5893395.1"/>
    </source>
</evidence>
<evidence type="ECO:0000313" key="2">
    <source>
        <dbReference type="EMBL" id="AHY45983.1"/>
    </source>
</evidence>
<reference evidence="3" key="2">
    <citation type="submission" date="2023-11" db="EMBL/GenBank/DDBJ databases">
        <title>MicrobeMod: A computational toolkit for identifying prokaryotic methylation and restriction-modification with nanopore sequencing.</title>
        <authorList>
            <person name="Crits-Christoph A."/>
            <person name="Kang S.C."/>
            <person name="Lee H."/>
            <person name="Ostrov N."/>
        </authorList>
    </citation>
    <scope>NUCLEOTIDE SEQUENCE</scope>
    <source>
        <strain evidence="3">ATCC 51242</strain>
    </source>
</reference>
<dbReference type="EMBL" id="JAWXXX010000001">
    <property type="protein sequence ID" value="MDX5893395.1"/>
    <property type="molecule type" value="Genomic_DNA"/>
</dbReference>
<keyword evidence="2" id="KW-0269">Exonuclease</keyword>
<sequence>MAVMLRLMDDIRQLVREVRRGRTGVSGESVRGEVPEREPGELRVMTFNVRGALHPDGLNAWRRRAALSVEVIRRWKPDLIGFQEFQRGNERTYARELSGYARELGPKYQNRMPYAYNAVLWDPERVELVKSDGFWLSETPEKFSGAWGTRQVRSANLLRLRLAGTDREFLHLNTHLDHRSVPARQNGARLIVDRLEKLRDVPAVVTGDFNAEPGRLVYRTFEEAGFADTHVLCGAGRQKTFHRFEGERFARGSGREFRMDWVLVRGGSGGSWKALGAEVVPDCDPPVFPSDHYPVVARLRLVGSGE</sequence>
<dbReference type="AlphaFoldDB" id="A0A023X0X9"/>
<dbReference type="GO" id="GO:0004519">
    <property type="term" value="F:endonuclease activity"/>
    <property type="evidence" value="ECO:0007669"/>
    <property type="project" value="UniProtKB-KW"/>
</dbReference>
<dbReference type="Gene3D" id="3.60.10.10">
    <property type="entry name" value="Endonuclease/exonuclease/phosphatase"/>
    <property type="match status" value="1"/>
</dbReference>
<dbReference type="CDD" id="cd09083">
    <property type="entry name" value="EEP-1"/>
    <property type="match status" value="1"/>
</dbReference>
<protein>
    <submittedName>
        <fullName evidence="2 3">Endonuclease/Exonuclease/phosphatase family</fullName>
    </submittedName>
</protein>